<dbReference type="InterPro" id="IPR023874">
    <property type="entry name" value="DNA_rSAM_put"/>
</dbReference>
<evidence type="ECO:0000259" key="6">
    <source>
        <dbReference type="SMART" id="SM00729"/>
    </source>
</evidence>
<dbReference type="Gene3D" id="3.20.20.70">
    <property type="entry name" value="Aldolase class I"/>
    <property type="match status" value="1"/>
</dbReference>
<dbReference type="EMBL" id="VFFF01000001">
    <property type="protein sequence ID" value="TNY32153.1"/>
    <property type="molecule type" value="Genomic_DNA"/>
</dbReference>
<dbReference type="InterPro" id="IPR013785">
    <property type="entry name" value="Aldolase_TIM"/>
</dbReference>
<keyword evidence="3" id="KW-0479">Metal-binding</keyword>
<dbReference type="GO" id="GO:0003824">
    <property type="term" value="F:catalytic activity"/>
    <property type="evidence" value="ECO:0007669"/>
    <property type="project" value="InterPro"/>
</dbReference>
<dbReference type="PANTHER" id="PTHR21180">
    <property type="entry name" value="ENDONUCLEASE/EXONUCLEASE/PHOSPHATASE FAMILY DOMAIN-CONTAINING PROTEIN 1"/>
    <property type="match status" value="1"/>
</dbReference>
<dbReference type="InterPro" id="IPR007197">
    <property type="entry name" value="rSAM"/>
</dbReference>
<dbReference type="SFLD" id="SFLDG01102">
    <property type="entry name" value="Uncharacterised_Radical_SAM_Su"/>
    <property type="match status" value="1"/>
</dbReference>
<accession>A0A5C5GBN3</accession>
<keyword evidence="4" id="KW-0408">Iron</keyword>
<feature type="domain" description="Elp3/MiaA/NifB-like radical SAM core" evidence="6">
    <location>
        <begin position="59"/>
        <end position="286"/>
    </location>
</feature>
<keyword evidence="5" id="KW-0411">Iron-sulfur</keyword>
<dbReference type="SUPFAM" id="SSF47781">
    <property type="entry name" value="RuvA domain 2-like"/>
    <property type="match status" value="1"/>
</dbReference>
<dbReference type="InterPro" id="IPR051675">
    <property type="entry name" value="Endo/Exo/Phosphatase_dom_1"/>
</dbReference>
<dbReference type="Proteomes" id="UP000314011">
    <property type="component" value="Unassembled WGS sequence"/>
</dbReference>
<evidence type="ECO:0000256" key="4">
    <source>
        <dbReference type="ARBA" id="ARBA00023004"/>
    </source>
</evidence>
<gene>
    <name evidence="7" type="ORF">FHY64_02305</name>
</gene>
<evidence type="ECO:0000256" key="3">
    <source>
        <dbReference type="ARBA" id="ARBA00022723"/>
    </source>
</evidence>
<name>A0A5C5GBN3_9RHOB</name>
<dbReference type="PANTHER" id="PTHR21180:SF9">
    <property type="entry name" value="TYPE II SECRETION SYSTEM PROTEIN K"/>
    <property type="match status" value="1"/>
</dbReference>
<evidence type="ECO:0000313" key="8">
    <source>
        <dbReference type="Proteomes" id="UP000314011"/>
    </source>
</evidence>
<protein>
    <submittedName>
        <fullName evidence="7">Putative DNA modification/repair radical SAM protein</fullName>
    </submittedName>
</protein>
<dbReference type="OrthoDB" id="9801154at2"/>
<reference evidence="7 8" key="1">
    <citation type="submission" date="2019-06" db="EMBL/GenBank/DDBJ databases">
        <title>Genome of new Rhodobacteraceae sp. SM1903.</title>
        <authorList>
            <person name="Ren X."/>
        </authorList>
    </citation>
    <scope>NUCLEOTIDE SEQUENCE [LARGE SCALE GENOMIC DNA]</scope>
    <source>
        <strain evidence="7 8">SM1903</strain>
    </source>
</reference>
<keyword evidence="2" id="KW-0949">S-adenosyl-L-methionine</keyword>
<dbReference type="GO" id="GO:0051536">
    <property type="term" value="F:iron-sulfur cluster binding"/>
    <property type="evidence" value="ECO:0007669"/>
    <property type="project" value="UniProtKB-KW"/>
</dbReference>
<evidence type="ECO:0000256" key="1">
    <source>
        <dbReference type="ARBA" id="ARBA00001966"/>
    </source>
</evidence>
<evidence type="ECO:0000313" key="7">
    <source>
        <dbReference type="EMBL" id="TNY32153.1"/>
    </source>
</evidence>
<dbReference type="NCBIfam" id="TIGR03916">
    <property type="entry name" value="rSAM_link_UDG"/>
    <property type="match status" value="1"/>
</dbReference>
<dbReference type="SFLD" id="SFLDS00029">
    <property type="entry name" value="Radical_SAM"/>
    <property type="match status" value="1"/>
</dbReference>
<dbReference type="InterPro" id="IPR006638">
    <property type="entry name" value="Elp3/MiaA/NifB-like_rSAM"/>
</dbReference>
<dbReference type="SMART" id="SM00729">
    <property type="entry name" value="Elp3"/>
    <property type="match status" value="1"/>
</dbReference>
<dbReference type="GO" id="GO:0046872">
    <property type="term" value="F:metal ion binding"/>
    <property type="evidence" value="ECO:0007669"/>
    <property type="project" value="UniProtKB-KW"/>
</dbReference>
<dbReference type="SUPFAM" id="SSF102114">
    <property type="entry name" value="Radical SAM enzymes"/>
    <property type="match status" value="1"/>
</dbReference>
<organism evidence="7 8">
    <name type="scientific">Pelagovum pacificum</name>
    <dbReference type="NCBI Taxonomy" id="2588711"/>
    <lineage>
        <taxon>Bacteria</taxon>
        <taxon>Pseudomonadati</taxon>
        <taxon>Pseudomonadota</taxon>
        <taxon>Alphaproteobacteria</taxon>
        <taxon>Rhodobacterales</taxon>
        <taxon>Paracoccaceae</taxon>
        <taxon>Pelagovum</taxon>
    </lineage>
</organism>
<comment type="cofactor">
    <cofactor evidence="1">
        <name>[4Fe-4S] cluster</name>
        <dbReference type="ChEBI" id="CHEBI:49883"/>
    </cofactor>
</comment>
<dbReference type="InterPro" id="IPR058240">
    <property type="entry name" value="rSAM_sf"/>
</dbReference>
<dbReference type="AlphaFoldDB" id="A0A5C5GBN3"/>
<keyword evidence="8" id="KW-1185">Reference proteome</keyword>
<evidence type="ECO:0000256" key="5">
    <source>
        <dbReference type="ARBA" id="ARBA00023014"/>
    </source>
</evidence>
<comment type="caution">
    <text evidence="7">The sequence shown here is derived from an EMBL/GenBank/DDBJ whole genome shotgun (WGS) entry which is preliminary data.</text>
</comment>
<evidence type="ECO:0000256" key="2">
    <source>
        <dbReference type="ARBA" id="ARBA00022691"/>
    </source>
</evidence>
<dbReference type="InterPro" id="IPR010994">
    <property type="entry name" value="RuvA_2-like"/>
</dbReference>
<dbReference type="RefSeq" id="WP_140192832.1">
    <property type="nucleotide sequence ID" value="NZ_CP065915.1"/>
</dbReference>
<proteinExistence type="predicted"/>
<dbReference type="Pfam" id="PF04055">
    <property type="entry name" value="Radical_SAM"/>
    <property type="match status" value="1"/>
</dbReference>
<sequence length="411" mass="45874">MAKRSLQEKLAILSDAAKYDASCSSSGGAKRDSRDGKGLGSVTGSGICHAYAPDGRCISLLKILMTNFCIYDCAYCVNRVSSNVERARFSVEEVVQLTLEFYRRNYIEGLFLSSGILRSSDQTMADMVRIARTLREEHGFRGYIHLKTIPEASRELIEEAGLYADRLSINIELPTDRAVSSLAPQKSADGIRKAMADVRVMKESRKEKSHTVKRPPRFAPAGQSTQMIVGADGADDRTILGSSVRLYSSYRLKRVYYSAFSPIPDSSAVLPLIKPPLMREHRLYQADWLLRFYGFGLDDVAAGMEGGNLDLGIDPKLAAALRMRHLFPVDVNRADREMLLRVPGLGSKTVNRVLTTRRHRTLGYDDLRRMGANLKQAKPFITLRDWTPRALTDAADLRARFAPPPEQLQLI</sequence>